<reference evidence="2 3" key="1">
    <citation type="submission" date="2019-05" db="EMBL/GenBank/DDBJ databases">
        <title>Another draft genome of Portunus trituberculatus and its Hox gene families provides insights of decapod evolution.</title>
        <authorList>
            <person name="Jeong J.-H."/>
            <person name="Song I."/>
            <person name="Kim S."/>
            <person name="Choi T."/>
            <person name="Kim D."/>
            <person name="Ryu S."/>
            <person name="Kim W."/>
        </authorList>
    </citation>
    <scope>NUCLEOTIDE SEQUENCE [LARGE SCALE GENOMIC DNA]</scope>
    <source>
        <tissue evidence="2">Muscle</tissue>
    </source>
</reference>
<protein>
    <submittedName>
        <fullName evidence="2">Uncharacterized protein</fullName>
    </submittedName>
</protein>
<feature type="compositionally biased region" description="Acidic residues" evidence="1">
    <location>
        <begin position="30"/>
        <end position="41"/>
    </location>
</feature>
<name>A0A5B7IVB4_PORTR</name>
<dbReference type="AlphaFoldDB" id="A0A5B7IVB4"/>
<comment type="caution">
    <text evidence="2">The sequence shown here is derived from an EMBL/GenBank/DDBJ whole genome shotgun (WGS) entry which is preliminary data.</text>
</comment>
<sequence length="54" mass="6518">MISLIKSKDKYEATPHYETSYERQVCTEEQQQDPDRDPDEPEGVKCKRSWVRMR</sequence>
<organism evidence="2 3">
    <name type="scientific">Portunus trituberculatus</name>
    <name type="common">Swimming crab</name>
    <name type="synonym">Neptunus trituberculatus</name>
    <dbReference type="NCBI Taxonomy" id="210409"/>
    <lineage>
        <taxon>Eukaryota</taxon>
        <taxon>Metazoa</taxon>
        <taxon>Ecdysozoa</taxon>
        <taxon>Arthropoda</taxon>
        <taxon>Crustacea</taxon>
        <taxon>Multicrustacea</taxon>
        <taxon>Malacostraca</taxon>
        <taxon>Eumalacostraca</taxon>
        <taxon>Eucarida</taxon>
        <taxon>Decapoda</taxon>
        <taxon>Pleocyemata</taxon>
        <taxon>Brachyura</taxon>
        <taxon>Eubrachyura</taxon>
        <taxon>Portunoidea</taxon>
        <taxon>Portunidae</taxon>
        <taxon>Portuninae</taxon>
        <taxon>Portunus</taxon>
    </lineage>
</organism>
<proteinExistence type="predicted"/>
<gene>
    <name evidence="2" type="ORF">E2C01_079330</name>
</gene>
<accession>A0A5B7IVB4</accession>
<dbReference type="EMBL" id="VSRR010065836">
    <property type="protein sequence ID" value="MPC84588.1"/>
    <property type="molecule type" value="Genomic_DNA"/>
</dbReference>
<feature type="compositionally biased region" description="Basic and acidic residues" evidence="1">
    <location>
        <begin position="1"/>
        <end position="21"/>
    </location>
</feature>
<evidence type="ECO:0000313" key="3">
    <source>
        <dbReference type="Proteomes" id="UP000324222"/>
    </source>
</evidence>
<dbReference type="Proteomes" id="UP000324222">
    <property type="component" value="Unassembled WGS sequence"/>
</dbReference>
<keyword evidence="3" id="KW-1185">Reference proteome</keyword>
<feature type="region of interest" description="Disordered" evidence="1">
    <location>
        <begin position="1"/>
        <end position="54"/>
    </location>
</feature>
<evidence type="ECO:0000256" key="1">
    <source>
        <dbReference type="SAM" id="MobiDB-lite"/>
    </source>
</evidence>
<evidence type="ECO:0000313" key="2">
    <source>
        <dbReference type="EMBL" id="MPC84588.1"/>
    </source>
</evidence>